<dbReference type="GO" id="GO:0016805">
    <property type="term" value="F:dipeptidase activity"/>
    <property type="evidence" value="ECO:0007669"/>
    <property type="project" value="UniProtKB-KW"/>
</dbReference>
<evidence type="ECO:0000256" key="4">
    <source>
        <dbReference type="ARBA" id="ARBA00022723"/>
    </source>
</evidence>
<evidence type="ECO:0000256" key="3">
    <source>
        <dbReference type="ARBA" id="ARBA00022670"/>
    </source>
</evidence>
<dbReference type="InterPro" id="IPR001261">
    <property type="entry name" value="ArgE/DapE_CS"/>
</dbReference>
<dbReference type="SUPFAM" id="SSF53187">
    <property type="entry name" value="Zn-dependent exopeptidases"/>
    <property type="match status" value="1"/>
</dbReference>
<dbReference type="GO" id="GO:0008777">
    <property type="term" value="F:acetylornithine deacetylase activity"/>
    <property type="evidence" value="ECO:0007669"/>
    <property type="project" value="TreeGrafter"/>
</dbReference>
<protein>
    <submittedName>
        <fullName evidence="9">Dipeptidase PepV</fullName>
    </submittedName>
</protein>
<dbReference type="GO" id="GO:0006508">
    <property type="term" value="P:proteolysis"/>
    <property type="evidence" value="ECO:0007669"/>
    <property type="project" value="UniProtKB-KW"/>
</dbReference>
<dbReference type="Gene3D" id="3.30.70.360">
    <property type="match status" value="2"/>
</dbReference>
<comment type="cofactor">
    <cofactor evidence="1">
        <name>Zn(2+)</name>
        <dbReference type="ChEBI" id="CHEBI:29105"/>
    </cofactor>
</comment>
<dbReference type="GO" id="GO:0008270">
    <property type="term" value="F:zinc ion binding"/>
    <property type="evidence" value="ECO:0007669"/>
    <property type="project" value="InterPro"/>
</dbReference>
<dbReference type="InterPro" id="IPR002933">
    <property type="entry name" value="Peptidase_M20"/>
</dbReference>
<dbReference type="Pfam" id="PF01546">
    <property type="entry name" value="Peptidase_M20"/>
    <property type="match status" value="1"/>
</dbReference>
<dbReference type="PROSITE" id="PS00759">
    <property type="entry name" value="ARGE_DAPE_CPG2_2"/>
    <property type="match status" value="1"/>
</dbReference>
<dbReference type="PANTHER" id="PTHR43808">
    <property type="entry name" value="ACETYLORNITHINE DEACETYLASE"/>
    <property type="match status" value="1"/>
</dbReference>
<keyword evidence="10" id="KW-1185">Reference proteome</keyword>
<evidence type="ECO:0000313" key="10">
    <source>
        <dbReference type="Proteomes" id="UP000234748"/>
    </source>
</evidence>
<sequence>MKRIEWRQEVDERKEQLIADTQRLLAIRSVLEEDEEGTPEAPFGKGIQEALEFMLDLGEKDGFTVKNIDNYAAHIEMGEGEEIVGILCHLDVVPEGDGWTSDPYAAEIRDGKMYARGAIDDKGPTMTAYYAMKMIKELDLPLKKRVRMILGTDEETQWRCVERYFEKEEMPVLGFAPDADFPIIYAEKGIWDLHLTQELQKPEEDSALDVLEFSSGRRLNMVPDYAVAKVQVQDIKGFKEQFSTFLQKHELKGKAEEGADSLVLEIEGLSAHGAEPENGVNAGLFLSAFLGGKDLPKQAKDYFMFIHDHFFGDSRGRKLGLDFSDEITGDLTINVGTMKYTKEKGGKIGLNLRYPVTYEYEKGKNLLEAAGKGHGFQSKTISHNAAHHVEESSFLIQTLKKVYEEETGEEAKLLAIGGGTYARSLTQGVAFGPLFPGKEERAHQFDEYIEIDDMLKAAVIYAKAIYELAK</sequence>
<keyword evidence="7" id="KW-0224">Dipeptidase</keyword>
<keyword evidence="6" id="KW-0862">Zinc</keyword>
<dbReference type="InterPro" id="IPR050072">
    <property type="entry name" value="Peptidase_M20A"/>
</dbReference>
<dbReference type="GO" id="GO:0006526">
    <property type="term" value="P:L-arginine biosynthetic process"/>
    <property type="evidence" value="ECO:0007669"/>
    <property type="project" value="TreeGrafter"/>
</dbReference>
<comment type="similarity">
    <text evidence="2">Belongs to the peptidase M20A family.</text>
</comment>
<dbReference type="InterPro" id="IPR010964">
    <property type="entry name" value="M20A_pepV-rel"/>
</dbReference>
<dbReference type="OrthoDB" id="9761532at2"/>
<evidence type="ECO:0000256" key="5">
    <source>
        <dbReference type="ARBA" id="ARBA00022801"/>
    </source>
</evidence>
<proteinExistence type="inferred from homology"/>
<keyword evidence="8" id="KW-0482">Metalloprotease</keyword>
<gene>
    <name evidence="9" type="ORF">CUU66_13760</name>
</gene>
<dbReference type="NCBIfam" id="TIGR01887">
    <property type="entry name" value="dipeptidaselike"/>
    <property type="match status" value="1"/>
</dbReference>
<dbReference type="Gene3D" id="3.40.630.10">
    <property type="entry name" value="Zn peptidases"/>
    <property type="match status" value="1"/>
</dbReference>
<dbReference type="SUPFAM" id="SSF55031">
    <property type="entry name" value="Bacterial exopeptidase dimerisation domain"/>
    <property type="match status" value="1"/>
</dbReference>
<evidence type="ECO:0000256" key="6">
    <source>
        <dbReference type="ARBA" id="ARBA00022833"/>
    </source>
</evidence>
<reference evidence="9 10" key="1">
    <citation type="submission" date="2017-11" db="EMBL/GenBank/DDBJ databases">
        <title>Comparitive Functional Genomics of Dry Heat Resistant strains isolated from the Viking Spacecraft.</title>
        <authorList>
            <person name="Seuylemezian A."/>
            <person name="Cooper K."/>
            <person name="Vaishampayan P."/>
        </authorList>
    </citation>
    <scope>NUCLEOTIDE SEQUENCE [LARGE SCALE GENOMIC DNA]</scope>
    <source>
        <strain evidence="9 10">V1-29</strain>
    </source>
</reference>
<evidence type="ECO:0000256" key="8">
    <source>
        <dbReference type="ARBA" id="ARBA00023049"/>
    </source>
</evidence>
<accession>A0A2N5M4N7</accession>
<dbReference type="RefSeq" id="WP_101643141.1">
    <property type="nucleotide sequence ID" value="NZ_PGUY01000043.1"/>
</dbReference>
<organism evidence="9 10">
    <name type="scientific">Peribacillus deserti</name>
    <dbReference type="NCBI Taxonomy" id="673318"/>
    <lineage>
        <taxon>Bacteria</taxon>
        <taxon>Bacillati</taxon>
        <taxon>Bacillota</taxon>
        <taxon>Bacilli</taxon>
        <taxon>Bacillales</taxon>
        <taxon>Bacillaceae</taxon>
        <taxon>Peribacillus</taxon>
    </lineage>
</organism>
<keyword evidence="3" id="KW-0645">Protease</keyword>
<dbReference type="EMBL" id="PGUY01000043">
    <property type="protein sequence ID" value="PLT29233.1"/>
    <property type="molecule type" value="Genomic_DNA"/>
</dbReference>
<keyword evidence="5" id="KW-0378">Hydrolase</keyword>
<evidence type="ECO:0000256" key="1">
    <source>
        <dbReference type="ARBA" id="ARBA00001947"/>
    </source>
</evidence>
<evidence type="ECO:0000313" key="9">
    <source>
        <dbReference type="EMBL" id="PLT29233.1"/>
    </source>
</evidence>
<keyword evidence="4" id="KW-0479">Metal-binding</keyword>
<dbReference type="NCBIfam" id="NF005591">
    <property type="entry name" value="PRK07318.1"/>
    <property type="match status" value="1"/>
</dbReference>
<dbReference type="AlphaFoldDB" id="A0A2N5M4N7"/>
<name>A0A2N5M4N7_9BACI</name>
<dbReference type="Proteomes" id="UP000234748">
    <property type="component" value="Unassembled WGS sequence"/>
</dbReference>
<evidence type="ECO:0000256" key="7">
    <source>
        <dbReference type="ARBA" id="ARBA00022997"/>
    </source>
</evidence>
<dbReference type="GO" id="GO:0008237">
    <property type="term" value="F:metallopeptidase activity"/>
    <property type="evidence" value="ECO:0007669"/>
    <property type="project" value="UniProtKB-KW"/>
</dbReference>
<dbReference type="InterPro" id="IPR036264">
    <property type="entry name" value="Bact_exopeptidase_dim_dom"/>
</dbReference>
<dbReference type="PANTHER" id="PTHR43808:SF31">
    <property type="entry name" value="N-ACETYL-L-CITRULLINE DEACETYLASE"/>
    <property type="match status" value="1"/>
</dbReference>
<dbReference type="CDD" id="cd03888">
    <property type="entry name" value="M20_PepV"/>
    <property type="match status" value="1"/>
</dbReference>
<comment type="caution">
    <text evidence="9">The sequence shown here is derived from an EMBL/GenBank/DDBJ whole genome shotgun (WGS) entry which is preliminary data.</text>
</comment>
<evidence type="ECO:0000256" key="2">
    <source>
        <dbReference type="ARBA" id="ARBA00006247"/>
    </source>
</evidence>